<gene>
    <name evidence="2" type="ORF">HMPREF3185_01552</name>
</gene>
<sequence length="41" mass="4912">MPHRSLHRTLLRHSKRNGSKWNGSKQQAHCIIITLYKTKWV</sequence>
<dbReference type="AlphaFoldDB" id="A0A134B4S3"/>
<feature type="compositionally biased region" description="Basic residues" evidence="1">
    <location>
        <begin position="1"/>
        <end position="18"/>
    </location>
</feature>
<name>A0A134B4S3_9PORP</name>
<dbReference type="EMBL" id="LSDK01000106">
    <property type="protein sequence ID" value="KXB74947.1"/>
    <property type="molecule type" value="Genomic_DNA"/>
</dbReference>
<evidence type="ECO:0000313" key="3">
    <source>
        <dbReference type="Proteomes" id="UP000070224"/>
    </source>
</evidence>
<accession>A0A134B4S3</accession>
<reference evidence="3" key="1">
    <citation type="submission" date="2016-01" db="EMBL/GenBank/DDBJ databases">
        <authorList>
            <person name="Mitreva M."/>
            <person name="Pepin K.H."/>
            <person name="Mihindukulasuriya K.A."/>
            <person name="Fulton R."/>
            <person name="Fronick C."/>
            <person name="O'Laughlin M."/>
            <person name="Miner T."/>
            <person name="Herter B."/>
            <person name="Rosa B.A."/>
            <person name="Cordes M."/>
            <person name="Tomlinson C."/>
            <person name="Wollam A."/>
            <person name="Palsikar V.B."/>
            <person name="Mardis E.R."/>
            <person name="Wilson R.K."/>
        </authorList>
    </citation>
    <scope>NUCLEOTIDE SEQUENCE [LARGE SCALE GENOMIC DNA]</scope>
    <source>
        <strain evidence="3">KA00683</strain>
    </source>
</reference>
<organism evidence="2 3">
    <name type="scientific">Porphyromonas somerae</name>
    <dbReference type="NCBI Taxonomy" id="322095"/>
    <lineage>
        <taxon>Bacteria</taxon>
        <taxon>Pseudomonadati</taxon>
        <taxon>Bacteroidota</taxon>
        <taxon>Bacteroidia</taxon>
        <taxon>Bacteroidales</taxon>
        <taxon>Porphyromonadaceae</taxon>
        <taxon>Porphyromonas</taxon>
    </lineage>
</organism>
<protein>
    <submittedName>
        <fullName evidence="2">Uncharacterized protein</fullName>
    </submittedName>
</protein>
<feature type="region of interest" description="Disordered" evidence="1">
    <location>
        <begin position="1"/>
        <end position="22"/>
    </location>
</feature>
<dbReference type="Proteomes" id="UP000070224">
    <property type="component" value="Unassembled WGS sequence"/>
</dbReference>
<dbReference type="PATRIC" id="fig|322095.3.peg.1528"/>
<proteinExistence type="predicted"/>
<evidence type="ECO:0000313" key="2">
    <source>
        <dbReference type="EMBL" id="KXB74947.1"/>
    </source>
</evidence>
<comment type="caution">
    <text evidence="2">The sequence shown here is derived from an EMBL/GenBank/DDBJ whole genome shotgun (WGS) entry which is preliminary data.</text>
</comment>
<keyword evidence="3" id="KW-1185">Reference proteome</keyword>
<evidence type="ECO:0000256" key="1">
    <source>
        <dbReference type="SAM" id="MobiDB-lite"/>
    </source>
</evidence>